<dbReference type="SUPFAM" id="SSF49265">
    <property type="entry name" value="Fibronectin type III"/>
    <property type="match status" value="1"/>
</dbReference>
<dbReference type="NCBIfam" id="TIGR04183">
    <property type="entry name" value="Por_Secre_tail"/>
    <property type="match status" value="1"/>
</dbReference>
<evidence type="ECO:0000259" key="4">
    <source>
        <dbReference type="PROSITE" id="PS51841"/>
    </source>
</evidence>
<dbReference type="EMBL" id="CP080429">
    <property type="protein sequence ID" value="QYJ68420.1"/>
    <property type="molecule type" value="Genomic_DNA"/>
</dbReference>
<dbReference type="InterPro" id="IPR026444">
    <property type="entry name" value="Secre_tail"/>
</dbReference>
<dbReference type="CDD" id="cd00063">
    <property type="entry name" value="FN3"/>
    <property type="match status" value="1"/>
</dbReference>
<dbReference type="Proteomes" id="UP000825381">
    <property type="component" value="Chromosome"/>
</dbReference>
<dbReference type="InterPro" id="IPR003961">
    <property type="entry name" value="FN3_dom"/>
</dbReference>
<reference evidence="5 6" key="1">
    <citation type="submission" date="2021-07" db="EMBL/GenBank/DDBJ databases">
        <title>Flavobacterium WSW3-B6 sp.nov, isolated from seaweed.</title>
        <authorList>
            <person name="Muhammad N."/>
            <person name="Ho H."/>
            <person name="Lee Y.-J."/>
            <person name="Nguyen T."/>
            <person name="Ho J."/>
            <person name="Kim S.-G."/>
        </authorList>
    </citation>
    <scope>NUCLEOTIDE SEQUENCE [LARGE SCALE GENOMIC DNA]</scope>
    <source>
        <strain evidence="5 6">WSW3-B6</strain>
    </source>
</reference>
<gene>
    <name evidence="5" type="ORF">K1I41_00600</name>
</gene>
<dbReference type="InterPro" id="IPR036116">
    <property type="entry name" value="FN3_sf"/>
</dbReference>
<dbReference type="PROSITE" id="PS51841">
    <property type="entry name" value="LTD"/>
    <property type="match status" value="1"/>
</dbReference>
<dbReference type="InterPro" id="IPR013783">
    <property type="entry name" value="Ig-like_fold"/>
</dbReference>
<dbReference type="InterPro" id="IPR001322">
    <property type="entry name" value="Lamin_tail_dom"/>
</dbReference>
<evidence type="ECO:0000313" key="5">
    <source>
        <dbReference type="EMBL" id="QYJ68420.1"/>
    </source>
</evidence>
<sequence length="1286" mass="134560">MVKKVQNLWQRLFLMALFFTVTLSYGQVPNAATATAGTAEIPNGFTANWNAEANATGYYLDVSESATFGSGTFASNLIISEYGEGSGGNKKYVEIFNGTGAAVDLANYKIWRISNGGSWPEAEVSLSGTLADGATYVIANNNTDVFNADMTSTTINHNGDDAVGLAWNGGSGATYNLIDAVGNGVDPGTAWSVAGVSGATKDKILIRKSSVLNPNTDWDDSRGTNVDNSEWIVSSFTYNSTAQTTDLGSHTFDGGFTPSFVAGYDGLDVGNVTSYMVTGLEPGTTYYYRVRAYNTSGAADNSNTIQVTTSVCGVVALPTADPQSLCADDATVANLTITTGAMPQWYAAETGGTALATDTAVTTGVYYVSQTVDGCESERAAVAVVIKPTPAMPTVTNLEICGAATVADLTVTAGDMPQWYTAETGGTALATDTAVTTGTYYVSQTVDDCESERAMVEVTIKAIPVAPTADAQAFCGATTVADLMVTAGNMPQWYAAETGGMALVTGAAVTTGVYYASQTVDGCESERTAVAITVNDIPEVPTADAQAFCGAATVADLMVTAGDMPQWYAAETGGMPLATDTDLTTTMYYVSQTVNGCESERAMVNVTVNPIPDAPTVDANVQEFCNVATLADIATNGENILWYETLTDGTALANDMALTEGTTIYYASQTVDGCESTARTAVAVVLTITVAPIVTDLTYCGATTVADLMVTEEEAIQWYNVATGGTALATDAAVTTGIYYASQTMDGCESERAMVSVTVNDIPVAPTADAQTFCGAATVADLMAAGDMPMWYDMPTGGTALAMTDALTTGMYYVSQTVNGCESERTMVNVTVNPIPVAPTADAQTFCGAATVADLMVAGDMPMWYDMETGGTALAMTDALTTGMYYVSQIVNDCESERTMVNVTVNDIPMMPTADAQTFCGMATVADLMVTSGDMPMWYATETGGDALTMTDALTTGTYYVSQTINGCESPRAMIDVTVNAIPEAPMAEEVQVFCNAATVAEIIIMGENLVWYASAAGDTTVSIDTPLSEGTTIYYASQTINGCESARTAVAAVLTVNDVPTVDAQTFCGFTTVADLIAEGTIMPQWYDAVAGGVPLTPETILTTGTYYVSQMINECESLRAAVEVTVNVTPMPVGDATQEFNAGDTIADLDVTGDNLVWYADEALTMIIDTTTELVDGATYYAVANNGDCPSVALAVTADEVLSTPTLTKANFTHYPNPVNDVLNLEFSENITTVIVYNLLGQPVLERNTNGTTVQVDMTSLLAGTYIVRAASANKTTSFKVLKN</sequence>
<dbReference type="Pfam" id="PF00932">
    <property type="entry name" value="LTD"/>
    <property type="match status" value="1"/>
</dbReference>
<feature type="domain" description="Fibronectin type-III" evidence="3">
    <location>
        <begin position="210"/>
        <end position="312"/>
    </location>
</feature>
<keyword evidence="1 2" id="KW-0732">Signal</keyword>
<dbReference type="Pfam" id="PF00041">
    <property type="entry name" value="fn3"/>
    <property type="match status" value="1"/>
</dbReference>
<dbReference type="InterPro" id="IPR036415">
    <property type="entry name" value="Lamin_tail_dom_sf"/>
</dbReference>
<dbReference type="PROSITE" id="PS50853">
    <property type="entry name" value="FN3"/>
    <property type="match status" value="1"/>
</dbReference>
<organism evidence="5 6">
    <name type="scientific">Flavobacterium litorale</name>
    <dbReference type="NCBI Taxonomy" id="2856519"/>
    <lineage>
        <taxon>Bacteria</taxon>
        <taxon>Pseudomonadati</taxon>
        <taxon>Bacteroidota</taxon>
        <taxon>Flavobacteriia</taxon>
        <taxon>Flavobacteriales</taxon>
        <taxon>Flavobacteriaceae</taxon>
        <taxon>Flavobacterium</taxon>
    </lineage>
</organism>
<dbReference type="Gene3D" id="2.60.40.10">
    <property type="entry name" value="Immunoglobulins"/>
    <property type="match status" value="1"/>
</dbReference>
<evidence type="ECO:0000313" key="6">
    <source>
        <dbReference type="Proteomes" id="UP000825381"/>
    </source>
</evidence>
<accession>A0ABX8V6H8</accession>
<dbReference type="Pfam" id="PF19081">
    <property type="entry name" value="Ig_7"/>
    <property type="match status" value="9"/>
</dbReference>
<evidence type="ECO:0000256" key="1">
    <source>
        <dbReference type="ARBA" id="ARBA00022729"/>
    </source>
</evidence>
<feature type="domain" description="LTD" evidence="4">
    <location>
        <begin position="64"/>
        <end position="189"/>
    </location>
</feature>
<feature type="signal peptide" evidence="2">
    <location>
        <begin position="1"/>
        <end position="26"/>
    </location>
</feature>
<keyword evidence="6" id="KW-1185">Reference proteome</keyword>
<name>A0ABX8V6H8_9FLAO</name>
<proteinExistence type="predicted"/>
<dbReference type="InterPro" id="IPR044023">
    <property type="entry name" value="Ig_7"/>
</dbReference>
<dbReference type="SUPFAM" id="SSF74853">
    <property type="entry name" value="Lamin A/C globular tail domain"/>
    <property type="match status" value="1"/>
</dbReference>
<dbReference type="Pfam" id="PF18962">
    <property type="entry name" value="Por_Secre_tail"/>
    <property type="match status" value="1"/>
</dbReference>
<evidence type="ECO:0000256" key="2">
    <source>
        <dbReference type="SAM" id="SignalP"/>
    </source>
</evidence>
<protein>
    <submittedName>
        <fullName evidence="5">Lamin tail domain-containing protein</fullName>
    </submittedName>
</protein>
<evidence type="ECO:0000259" key="3">
    <source>
        <dbReference type="PROSITE" id="PS50853"/>
    </source>
</evidence>
<feature type="chain" id="PRO_5046602508" evidence="2">
    <location>
        <begin position="27"/>
        <end position="1286"/>
    </location>
</feature>
<dbReference type="RefSeq" id="WP_220640761.1">
    <property type="nucleotide sequence ID" value="NZ_CP080429.1"/>
</dbReference>